<evidence type="ECO:0000313" key="3">
    <source>
        <dbReference type="Proteomes" id="UP000245469"/>
    </source>
</evidence>
<accession>A0A316AAX5</accession>
<evidence type="ECO:0008006" key="4">
    <source>
        <dbReference type="Google" id="ProtNLM"/>
    </source>
</evidence>
<dbReference type="RefSeq" id="WP_109773615.1">
    <property type="nucleotide sequence ID" value="NZ_QGDQ01000006.1"/>
</dbReference>
<evidence type="ECO:0000256" key="1">
    <source>
        <dbReference type="SAM" id="Phobius"/>
    </source>
</evidence>
<keyword evidence="1" id="KW-0812">Transmembrane</keyword>
<dbReference type="Proteomes" id="UP000245469">
    <property type="component" value="Unassembled WGS sequence"/>
</dbReference>
<keyword evidence="3" id="KW-1185">Reference proteome</keyword>
<evidence type="ECO:0000313" key="2">
    <source>
        <dbReference type="EMBL" id="PWJ54712.1"/>
    </source>
</evidence>
<reference evidence="2 3" key="1">
    <citation type="submission" date="2018-03" db="EMBL/GenBank/DDBJ databases">
        <title>Genomic Encyclopedia of Archaeal and Bacterial Type Strains, Phase II (KMG-II): from individual species to whole genera.</title>
        <authorList>
            <person name="Goeker M."/>
        </authorList>
    </citation>
    <scope>NUCLEOTIDE SEQUENCE [LARGE SCALE GENOMIC DNA]</scope>
    <source>
        <strain evidence="2 3">DSM 44889</strain>
    </source>
</reference>
<comment type="caution">
    <text evidence="2">The sequence shown here is derived from an EMBL/GenBank/DDBJ whole genome shotgun (WGS) entry which is preliminary data.</text>
</comment>
<sequence>MTPVLAWACGVLAVVVAALAGIATVRGHRLDDRLLIAVAVLEAAMLLQAVIGFVALAVTDRSVDGVVFGSYLVTTVLVPVVGAFWALGEKSRWGTGVLLVAALTSAILVVRLEQVWSTGA</sequence>
<organism evidence="2 3">
    <name type="scientific">Quadrisphaera granulorum</name>
    <dbReference type="NCBI Taxonomy" id="317664"/>
    <lineage>
        <taxon>Bacteria</taxon>
        <taxon>Bacillati</taxon>
        <taxon>Actinomycetota</taxon>
        <taxon>Actinomycetes</taxon>
        <taxon>Kineosporiales</taxon>
        <taxon>Kineosporiaceae</taxon>
        <taxon>Quadrisphaera</taxon>
    </lineage>
</organism>
<keyword evidence="1" id="KW-0472">Membrane</keyword>
<dbReference type="AlphaFoldDB" id="A0A316AAX5"/>
<dbReference type="OrthoDB" id="3828660at2"/>
<feature type="transmembrane region" description="Helical" evidence="1">
    <location>
        <begin position="65"/>
        <end position="87"/>
    </location>
</feature>
<protein>
    <recommendedName>
        <fullName evidence="4">Integral membrane protein</fullName>
    </recommendedName>
</protein>
<proteinExistence type="predicted"/>
<dbReference type="EMBL" id="QGDQ01000006">
    <property type="protein sequence ID" value="PWJ54712.1"/>
    <property type="molecule type" value="Genomic_DNA"/>
</dbReference>
<name>A0A316AAX5_9ACTN</name>
<gene>
    <name evidence="2" type="ORF">BXY45_106156</name>
</gene>
<keyword evidence="1" id="KW-1133">Transmembrane helix</keyword>
<feature type="transmembrane region" description="Helical" evidence="1">
    <location>
        <begin position="93"/>
        <end position="112"/>
    </location>
</feature>
<feature type="transmembrane region" description="Helical" evidence="1">
    <location>
        <begin position="36"/>
        <end position="58"/>
    </location>
</feature>